<sequence length="71" mass="7766">MNVFDYKPLEQDYRFWLVVNPATWLIPILIAVLGIALAVHAYAWSLGIGFDPLETAEVAPVAVEVAPAVAE</sequence>
<evidence type="ECO:0000259" key="15">
    <source>
        <dbReference type="Pfam" id="PF00556"/>
    </source>
</evidence>
<dbReference type="Gene3D" id="4.10.220.20">
    <property type="entry name" value="Light-harvesting complex"/>
    <property type="match status" value="1"/>
</dbReference>
<evidence type="ECO:0000256" key="12">
    <source>
        <dbReference type="ARBA" id="ARBA00023136"/>
    </source>
</evidence>
<keyword evidence="11" id="KW-0157">Chromophore</keyword>
<evidence type="ECO:0000313" key="16">
    <source>
        <dbReference type="EMBL" id="MBK1643707.1"/>
    </source>
</evidence>
<organism evidence="16 17">
    <name type="scientific">Thiocapsa imhoffii</name>
    <dbReference type="NCBI Taxonomy" id="382777"/>
    <lineage>
        <taxon>Bacteria</taxon>
        <taxon>Pseudomonadati</taxon>
        <taxon>Pseudomonadota</taxon>
        <taxon>Gammaproteobacteria</taxon>
        <taxon>Chromatiales</taxon>
        <taxon>Chromatiaceae</taxon>
        <taxon>Thiocapsa</taxon>
    </lineage>
</organism>
<dbReference type="InterPro" id="IPR035889">
    <property type="entry name" value="Light-harvesting_complex"/>
</dbReference>
<keyword evidence="4" id="KW-0148">Chlorophyll</keyword>
<dbReference type="GO" id="GO:0030077">
    <property type="term" value="C:plasma membrane light-harvesting complex"/>
    <property type="evidence" value="ECO:0007669"/>
    <property type="project" value="InterPro"/>
</dbReference>
<dbReference type="SUPFAM" id="SSF56918">
    <property type="entry name" value="Light-harvesting complex subunits"/>
    <property type="match status" value="1"/>
</dbReference>
<evidence type="ECO:0000313" key="17">
    <source>
        <dbReference type="Proteomes" id="UP001138802"/>
    </source>
</evidence>
<dbReference type="InterPro" id="IPR018332">
    <property type="entry name" value="Antenna_alpha"/>
</dbReference>
<protein>
    <submittedName>
        <fullName evidence="16">Light-harvesting protein</fullName>
    </submittedName>
</protein>
<evidence type="ECO:0000256" key="10">
    <source>
        <dbReference type="ARBA" id="ARBA00022989"/>
    </source>
</evidence>
<feature type="transmembrane region" description="Helical" evidence="14">
    <location>
        <begin position="24"/>
        <end position="44"/>
    </location>
</feature>
<keyword evidence="3" id="KW-1003">Cell membrane</keyword>
<evidence type="ECO:0000256" key="2">
    <source>
        <dbReference type="ARBA" id="ARBA00004236"/>
    </source>
</evidence>
<comment type="subcellular location">
    <subcellularLocation>
        <location evidence="2">Cell membrane</location>
    </subcellularLocation>
</comment>
<evidence type="ECO:0000256" key="5">
    <source>
        <dbReference type="ARBA" id="ARBA00022549"/>
    </source>
</evidence>
<dbReference type="GO" id="GO:0019684">
    <property type="term" value="P:photosynthesis, light reaction"/>
    <property type="evidence" value="ECO:0007669"/>
    <property type="project" value="InterPro"/>
</dbReference>
<evidence type="ECO:0000256" key="3">
    <source>
        <dbReference type="ARBA" id="ARBA00022475"/>
    </source>
</evidence>
<keyword evidence="12 14" id="KW-0472">Membrane</keyword>
<comment type="function">
    <text evidence="1">Antenna complexes are light-harvesting systems, which transfer the excitation energy to the reaction centers.</text>
</comment>
<evidence type="ECO:0000256" key="14">
    <source>
        <dbReference type="SAM" id="Phobius"/>
    </source>
</evidence>
<proteinExistence type="predicted"/>
<evidence type="ECO:0000256" key="8">
    <source>
        <dbReference type="ARBA" id="ARBA00022842"/>
    </source>
</evidence>
<keyword evidence="17" id="KW-1185">Reference proteome</keyword>
<dbReference type="Proteomes" id="UP001138802">
    <property type="component" value="Unassembled WGS sequence"/>
</dbReference>
<dbReference type="GO" id="GO:0046872">
    <property type="term" value="F:metal ion binding"/>
    <property type="evidence" value="ECO:0007669"/>
    <property type="project" value="UniProtKB-KW"/>
</dbReference>
<keyword evidence="13" id="KW-0437">Light-harvesting polypeptide</keyword>
<evidence type="ECO:0000256" key="9">
    <source>
        <dbReference type="ARBA" id="ARBA00022956"/>
    </source>
</evidence>
<comment type="caution">
    <text evidence="16">The sequence shown here is derived from an EMBL/GenBank/DDBJ whole genome shotgun (WGS) entry which is preliminary data.</text>
</comment>
<reference evidence="16 17" key="1">
    <citation type="journal article" date="2020" name="Microorganisms">
        <title>Osmotic Adaptation and Compatible Solute Biosynthesis of Phototrophic Bacteria as Revealed from Genome Analyses.</title>
        <authorList>
            <person name="Imhoff J.F."/>
            <person name="Rahn T."/>
            <person name="Kunzel S."/>
            <person name="Keller A."/>
            <person name="Neulinger S.C."/>
        </authorList>
    </citation>
    <scope>NUCLEOTIDE SEQUENCE [LARGE SCALE GENOMIC DNA]</scope>
    <source>
        <strain evidence="16 17">DSM 21303</strain>
    </source>
</reference>
<feature type="domain" description="Antenna complex alpha/beta subunit" evidence="15">
    <location>
        <begin position="12"/>
        <end position="45"/>
    </location>
</feature>
<dbReference type="GO" id="GO:0042314">
    <property type="term" value="F:bacteriochlorophyll binding"/>
    <property type="evidence" value="ECO:0007669"/>
    <property type="project" value="UniProtKB-KW"/>
</dbReference>
<dbReference type="AlphaFoldDB" id="A0A9X0WFH2"/>
<evidence type="ECO:0000256" key="11">
    <source>
        <dbReference type="ARBA" id="ARBA00022991"/>
    </source>
</evidence>
<evidence type="ECO:0000256" key="1">
    <source>
        <dbReference type="ARBA" id="ARBA00002455"/>
    </source>
</evidence>
<dbReference type="RefSeq" id="WP_200386507.1">
    <property type="nucleotide sequence ID" value="NZ_NRSD01000002.1"/>
</dbReference>
<evidence type="ECO:0000256" key="7">
    <source>
        <dbReference type="ARBA" id="ARBA00022723"/>
    </source>
</evidence>
<dbReference type="InterPro" id="IPR000066">
    <property type="entry name" value="Antenna_a/b"/>
</dbReference>
<dbReference type="NCBIfam" id="NF040861">
    <property type="entry name" value="pufA_517_ASD"/>
    <property type="match status" value="1"/>
</dbReference>
<evidence type="ECO:0000256" key="4">
    <source>
        <dbReference type="ARBA" id="ARBA00022494"/>
    </source>
</evidence>
<name>A0A9X0WFH2_9GAMM</name>
<gene>
    <name evidence="16" type="ORF">CKO25_03330</name>
</gene>
<dbReference type="EMBL" id="NRSD01000002">
    <property type="protein sequence ID" value="MBK1643707.1"/>
    <property type="molecule type" value="Genomic_DNA"/>
</dbReference>
<keyword evidence="6 14" id="KW-0812">Transmembrane</keyword>
<keyword evidence="7" id="KW-0479">Metal-binding</keyword>
<accession>A0A9X0WFH2</accession>
<dbReference type="Pfam" id="PF00556">
    <property type="entry name" value="LHC"/>
    <property type="match status" value="1"/>
</dbReference>
<keyword evidence="9" id="KW-0076">Bacteriochlorophyll</keyword>
<dbReference type="GO" id="GO:0005886">
    <property type="term" value="C:plasma membrane"/>
    <property type="evidence" value="ECO:0007669"/>
    <property type="project" value="UniProtKB-SubCell"/>
</dbReference>
<keyword evidence="8" id="KW-0460">Magnesium</keyword>
<evidence type="ECO:0000256" key="6">
    <source>
        <dbReference type="ARBA" id="ARBA00022692"/>
    </source>
</evidence>
<keyword evidence="10 14" id="KW-1133">Transmembrane helix</keyword>
<keyword evidence="5" id="KW-0042">Antenna complex</keyword>
<evidence type="ECO:0000256" key="13">
    <source>
        <dbReference type="ARBA" id="ARBA00023243"/>
    </source>
</evidence>